<dbReference type="Pfam" id="PF01764">
    <property type="entry name" value="Lipase_3"/>
    <property type="match status" value="1"/>
</dbReference>
<dbReference type="OrthoDB" id="426718at2759"/>
<dbReference type="SUPFAM" id="SSF53474">
    <property type="entry name" value="alpha/beta-Hydrolases"/>
    <property type="match status" value="1"/>
</dbReference>
<comment type="caution">
    <text evidence="7">The sequence shown here is derived from an EMBL/GenBank/DDBJ whole genome shotgun (WGS) entry which is preliminary data.</text>
</comment>
<dbReference type="Pfam" id="PF03893">
    <property type="entry name" value="Lipase3_N"/>
    <property type="match status" value="1"/>
</dbReference>
<dbReference type="PANTHER" id="PTHR45856:SF11">
    <property type="entry name" value="FUNGAL LIPASE-LIKE DOMAIN-CONTAINING PROTEIN"/>
    <property type="match status" value="1"/>
</dbReference>
<feature type="signal peptide" evidence="4">
    <location>
        <begin position="1"/>
        <end position="18"/>
    </location>
</feature>
<evidence type="ECO:0000313" key="8">
    <source>
        <dbReference type="Proteomes" id="UP000319160"/>
    </source>
</evidence>
<evidence type="ECO:0008006" key="9">
    <source>
        <dbReference type="Google" id="ProtNLM"/>
    </source>
</evidence>
<accession>A0A553I7Q2</accession>
<sequence>MKPVSWSLISSFALTAAGSPIAAPEIMLNGRSAAAVSSDMLTTFELYAQYAGASYCNSGSPVGSTVTCSGGACPDVTAAGAKITATYSGSKTDIQGFVSTDAKNQVIVASVRGSHSLRNWITDLTFLQEDCNLGSGCKVHSGFALAWDEISDVVLNAVKAAKAANPGYRIVFTGHSLGAAVSSLGAAYARQQGLEVDIINFGSPRVGNDAFAQFVSDQPGIEYRVTHLDDPVPRLPPIVFNYAHTTPEFWLSDGSSTTTSYSVSDIKECDGTRSLGCNAATLGLDIIAHLYYLGPISGCSPIEIALKKRQDDDYVWWQGTTPSTDMSDDQLEAQLNDWVQQDMGAAN</sequence>
<evidence type="ECO:0000259" key="5">
    <source>
        <dbReference type="Pfam" id="PF01764"/>
    </source>
</evidence>
<dbReference type="EMBL" id="VFLP01000012">
    <property type="protein sequence ID" value="TRX96218.1"/>
    <property type="molecule type" value="Genomic_DNA"/>
</dbReference>
<dbReference type="CDD" id="cd00519">
    <property type="entry name" value="Lipase_3"/>
    <property type="match status" value="1"/>
</dbReference>
<keyword evidence="8" id="KW-1185">Reference proteome</keyword>
<dbReference type="Proteomes" id="UP000319160">
    <property type="component" value="Unassembled WGS sequence"/>
</dbReference>
<evidence type="ECO:0000256" key="2">
    <source>
        <dbReference type="ARBA" id="ARBA00047591"/>
    </source>
</evidence>
<evidence type="ECO:0000259" key="6">
    <source>
        <dbReference type="Pfam" id="PF03893"/>
    </source>
</evidence>
<comment type="similarity">
    <text evidence="1">Belongs to the AB hydrolase superfamily. Lipase family. Class 3 subfamily.</text>
</comment>
<dbReference type="InterPro" id="IPR029058">
    <property type="entry name" value="AB_hydrolase_fold"/>
</dbReference>
<reference evidence="8" key="1">
    <citation type="submission" date="2019-06" db="EMBL/GenBank/DDBJ databases">
        <title>Draft genome sequence of the griseofulvin-producing fungus Xylaria cubensis strain G536.</title>
        <authorList>
            <person name="Mead M.E."/>
            <person name="Raja H.A."/>
            <person name="Steenwyk J.L."/>
            <person name="Knowles S.L."/>
            <person name="Oberlies N.H."/>
            <person name="Rokas A."/>
        </authorList>
    </citation>
    <scope>NUCLEOTIDE SEQUENCE [LARGE SCALE GENOMIC DNA]</scope>
    <source>
        <strain evidence="8">G536</strain>
    </source>
</reference>
<feature type="domain" description="Fungal lipase-type" evidence="5">
    <location>
        <begin position="109"/>
        <end position="239"/>
    </location>
</feature>
<dbReference type="InterPro" id="IPR005592">
    <property type="entry name" value="Mono/diacylglycerol_lipase_N"/>
</dbReference>
<dbReference type="InterPro" id="IPR002921">
    <property type="entry name" value="Fungal_lipase-type"/>
</dbReference>
<name>A0A553I7Q2_9PEZI</name>
<evidence type="ECO:0000313" key="7">
    <source>
        <dbReference type="EMBL" id="TRX96218.1"/>
    </source>
</evidence>
<dbReference type="PANTHER" id="PTHR45856">
    <property type="entry name" value="ALPHA/BETA-HYDROLASES SUPERFAMILY PROTEIN"/>
    <property type="match status" value="1"/>
</dbReference>
<proteinExistence type="inferred from homology"/>
<dbReference type="InterPro" id="IPR051218">
    <property type="entry name" value="Sec_MonoDiacylglyc_Lipase"/>
</dbReference>
<feature type="chain" id="PRO_5022102211" description="Fungal lipase-like domain-containing protein" evidence="4">
    <location>
        <begin position="19"/>
        <end position="347"/>
    </location>
</feature>
<dbReference type="STRING" id="2512241.A0A553I7Q2"/>
<gene>
    <name evidence="7" type="ORF">FHL15_002942</name>
</gene>
<feature type="domain" description="Mono-/di-acylglycerol lipase N-terminal" evidence="6">
    <location>
        <begin position="36"/>
        <end position="83"/>
    </location>
</feature>
<dbReference type="Gene3D" id="3.40.50.1820">
    <property type="entry name" value="alpha/beta hydrolase"/>
    <property type="match status" value="1"/>
</dbReference>
<evidence type="ECO:0000256" key="1">
    <source>
        <dbReference type="ARBA" id="ARBA00043996"/>
    </source>
</evidence>
<keyword evidence="4" id="KW-0732">Signal</keyword>
<dbReference type="GO" id="GO:0016042">
    <property type="term" value="P:lipid catabolic process"/>
    <property type="evidence" value="ECO:0007669"/>
    <property type="project" value="InterPro"/>
</dbReference>
<dbReference type="AlphaFoldDB" id="A0A553I7Q2"/>
<evidence type="ECO:0000256" key="3">
    <source>
        <dbReference type="ARBA" id="ARBA00048461"/>
    </source>
</evidence>
<comment type="catalytic activity">
    <reaction evidence="2">
        <text>a diacylglycerol + H2O = a monoacylglycerol + a fatty acid + H(+)</text>
        <dbReference type="Rhea" id="RHEA:32731"/>
        <dbReference type="ChEBI" id="CHEBI:15377"/>
        <dbReference type="ChEBI" id="CHEBI:15378"/>
        <dbReference type="ChEBI" id="CHEBI:17408"/>
        <dbReference type="ChEBI" id="CHEBI:18035"/>
        <dbReference type="ChEBI" id="CHEBI:28868"/>
    </reaction>
</comment>
<organism evidence="7 8">
    <name type="scientific">Xylaria flabelliformis</name>
    <dbReference type="NCBI Taxonomy" id="2512241"/>
    <lineage>
        <taxon>Eukaryota</taxon>
        <taxon>Fungi</taxon>
        <taxon>Dikarya</taxon>
        <taxon>Ascomycota</taxon>
        <taxon>Pezizomycotina</taxon>
        <taxon>Sordariomycetes</taxon>
        <taxon>Xylariomycetidae</taxon>
        <taxon>Xylariales</taxon>
        <taxon>Xylariaceae</taxon>
        <taxon>Xylaria</taxon>
    </lineage>
</organism>
<comment type="catalytic activity">
    <reaction evidence="3">
        <text>a monoacylglycerol + H2O = glycerol + a fatty acid + H(+)</text>
        <dbReference type="Rhea" id="RHEA:15245"/>
        <dbReference type="ChEBI" id="CHEBI:15377"/>
        <dbReference type="ChEBI" id="CHEBI:15378"/>
        <dbReference type="ChEBI" id="CHEBI:17408"/>
        <dbReference type="ChEBI" id="CHEBI:17754"/>
        <dbReference type="ChEBI" id="CHEBI:28868"/>
    </reaction>
</comment>
<evidence type="ECO:0000256" key="4">
    <source>
        <dbReference type="SAM" id="SignalP"/>
    </source>
</evidence>
<protein>
    <recommendedName>
        <fullName evidence="9">Fungal lipase-like domain-containing protein</fullName>
    </recommendedName>
</protein>